<gene>
    <name evidence="1" type="ORF">ACD_78C00113G0002</name>
</gene>
<dbReference type="Gene3D" id="3.40.50.300">
    <property type="entry name" value="P-loop containing nucleotide triphosphate hydrolases"/>
    <property type="match status" value="1"/>
</dbReference>
<dbReference type="EMBL" id="AMFJ01034113">
    <property type="protein sequence ID" value="EKD30243.1"/>
    <property type="molecule type" value="Genomic_DNA"/>
</dbReference>
<feature type="non-terminal residue" evidence="1">
    <location>
        <position position="1"/>
    </location>
</feature>
<dbReference type="InterPro" id="IPR027417">
    <property type="entry name" value="P-loop_NTPase"/>
</dbReference>
<comment type="caution">
    <text evidence="1">The sequence shown here is derived from an EMBL/GenBank/DDBJ whole genome shotgun (WGS) entry which is preliminary data.</text>
</comment>
<organism evidence="1">
    <name type="scientific">uncultured bacterium</name>
    <name type="common">gcode 4</name>
    <dbReference type="NCBI Taxonomy" id="1234023"/>
    <lineage>
        <taxon>Bacteria</taxon>
        <taxon>environmental samples</taxon>
    </lineage>
</organism>
<name>K1YDD0_9BACT</name>
<accession>K1YDD0</accession>
<sequence>ERRKNTNNVIGFYHHTSDTPFFQAIRERIKEGTVIVFPDDFSIEAYLRIHPLDSETTLVIPDKLTETKKYKAFCSVYNGEKNIIIWTRRILYYNLSRYDSILYIEDSLHKSAMRFGHTYKHLEILRRIAPESDFNITILSTLPSIESMYLLHTGVYKKTE</sequence>
<dbReference type="AlphaFoldDB" id="K1YDD0"/>
<proteinExistence type="predicted"/>
<protein>
    <submittedName>
        <fullName evidence="1">Uncharacterized protein</fullName>
    </submittedName>
</protein>
<reference evidence="1" key="1">
    <citation type="journal article" date="2012" name="Science">
        <title>Fermentation, hydrogen, and sulfur metabolism in multiple uncultivated bacterial phyla.</title>
        <authorList>
            <person name="Wrighton K.C."/>
            <person name="Thomas B.C."/>
            <person name="Sharon I."/>
            <person name="Miller C.S."/>
            <person name="Castelle C.J."/>
            <person name="VerBerkmoes N.C."/>
            <person name="Wilkins M.J."/>
            <person name="Hettich R.L."/>
            <person name="Lipton M.S."/>
            <person name="Williams K.H."/>
            <person name="Long P.E."/>
            <person name="Banfield J.F."/>
        </authorList>
    </citation>
    <scope>NUCLEOTIDE SEQUENCE [LARGE SCALE GENOMIC DNA]</scope>
</reference>
<evidence type="ECO:0000313" key="1">
    <source>
        <dbReference type="EMBL" id="EKD30243.1"/>
    </source>
</evidence>